<dbReference type="AlphaFoldDB" id="A0A8H7E256"/>
<evidence type="ECO:0000259" key="1">
    <source>
        <dbReference type="Pfam" id="PF26534"/>
    </source>
</evidence>
<dbReference type="Pfam" id="PF26534">
    <property type="entry name" value="NTF2_7"/>
    <property type="match status" value="1"/>
</dbReference>
<accession>A0A8H7E256</accession>
<keyword evidence="3" id="KW-1185">Reference proteome</keyword>
<feature type="domain" description="NTF2-like" evidence="1">
    <location>
        <begin position="70"/>
        <end position="172"/>
    </location>
</feature>
<proteinExistence type="predicted"/>
<dbReference type="Proteomes" id="UP000606974">
    <property type="component" value="Unassembled WGS sequence"/>
</dbReference>
<name>A0A8H7E256_9EURO</name>
<dbReference type="InterPro" id="IPR058645">
    <property type="entry name" value="NTF2-like_dom_7"/>
</dbReference>
<gene>
    <name evidence="2" type="ORF">GJ744_011554</name>
</gene>
<comment type="caution">
    <text evidence="2">The sequence shown here is derived from an EMBL/GenBank/DDBJ whole genome shotgun (WGS) entry which is preliminary data.</text>
</comment>
<evidence type="ECO:0000313" key="3">
    <source>
        <dbReference type="Proteomes" id="UP000606974"/>
    </source>
</evidence>
<dbReference type="EMBL" id="JAACFV010000083">
    <property type="protein sequence ID" value="KAF7506622.1"/>
    <property type="molecule type" value="Genomic_DNA"/>
</dbReference>
<organism evidence="2 3">
    <name type="scientific">Endocarpon pusillum</name>
    <dbReference type="NCBI Taxonomy" id="364733"/>
    <lineage>
        <taxon>Eukaryota</taxon>
        <taxon>Fungi</taxon>
        <taxon>Dikarya</taxon>
        <taxon>Ascomycota</taxon>
        <taxon>Pezizomycotina</taxon>
        <taxon>Eurotiomycetes</taxon>
        <taxon>Chaetothyriomycetidae</taxon>
        <taxon>Verrucariales</taxon>
        <taxon>Verrucariaceae</taxon>
        <taxon>Endocarpon</taxon>
    </lineage>
</organism>
<protein>
    <recommendedName>
        <fullName evidence="1">NTF2-like domain-containing protein</fullName>
    </recommendedName>
</protein>
<evidence type="ECO:0000313" key="2">
    <source>
        <dbReference type="EMBL" id="KAF7506622.1"/>
    </source>
</evidence>
<reference evidence="2" key="1">
    <citation type="submission" date="2020-02" db="EMBL/GenBank/DDBJ databases">
        <authorList>
            <person name="Palmer J.M."/>
        </authorList>
    </citation>
    <scope>NUCLEOTIDE SEQUENCE</scope>
    <source>
        <strain evidence="2">EPUS1.4</strain>
        <tissue evidence="2">Thallus</tissue>
    </source>
</reference>
<sequence length="180" mass="20586">MTSLEWILTHNQSWWPENLLGFVANHPTRAFHPLMLSTMSNIDRKRNEHKVICISNAYPNPDEYRHHDLKCLTDQEAVDIVNAFESFYVSFDAEKAERLIADEFQSLSDSNSQPSVLHKFHALSFLRARLPTSFKMLFSIFPINITRLLLPSTAPNQSFQLGSAIVPSKAQFHGISRLMG</sequence>